<dbReference type="Pfam" id="PF01170">
    <property type="entry name" value="UPF0020"/>
    <property type="match status" value="1"/>
</dbReference>
<keyword evidence="2" id="KW-0489">Methyltransferase</keyword>
<reference evidence="2" key="1">
    <citation type="submission" date="2020-12" db="EMBL/GenBank/DDBJ databases">
        <authorList>
            <person name="Huq M.A."/>
        </authorList>
    </citation>
    <scope>NUCLEOTIDE SEQUENCE</scope>
    <source>
        <strain evidence="2">MAHUQ-46</strain>
    </source>
</reference>
<dbReference type="GO" id="GO:0030488">
    <property type="term" value="P:tRNA methylation"/>
    <property type="evidence" value="ECO:0007669"/>
    <property type="project" value="TreeGrafter"/>
</dbReference>
<proteinExistence type="predicted"/>
<dbReference type="RefSeq" id="WP_199018906.1">
    <property type="nucleotide sequence ID" value="NZ_JAELUP010000024.1"/>
</dbReference>
<accession>A0A934MNT7</accession>
<feature type="domain" description="Ribosomal RNA large subunit methyltransferase K/L-like methyltransferase" evidence="1">
    <location>
        <begin position="151"/>
        <end position="295"/>
    </location>
</feature>
<organism evidence="2 3">
    <name type="scientific">Paenibacillus roseus</name>
    <dbReference type="NCBI Taxonomy" id="2798579"/>
    <lineage>
        <taxon>Bacteria</taxon>
        <taxon>Bacillati</taxon>
        <taxon>Bacillota</taxon>
        <taxon>Bacilli</taxon>
        <taxon>Bacillales</taxon>
        <taxon>Paenibacillaceae</taxon>
        <taxon>Paenibacillus</taxon>
    </lineage>
</organism>
<dbReference type="SUPFAM" id="SSF53335">
    <property type="entry name" value="S-adenosyl-L-methionine-dependent methyltransferases"/>
    <property type="match status" value="1"/>
</dbReference>
<evidence type="ECO:0000313" key="3">
    <source>
        <dbReference type="Proteomes" id="UP000640274"/>
    </source>
</evidence>
<dbReference type="InterPro" id="IPR000241">
    <property type="entry name" value="RlmKL-like_Mtase"/>
</dbReference>
<gene>
    <name evidence="2" type="ORF">JFN88_08590</name>
</gene>
<evidence type="ECO:0000313" key="2">
    <source>
        <dbReference type="EMBL" id="MBJ6361361.1"/>
    </source>
</evidence>
<dbReference type="Proteomes" id="UP000640274">
    <property type="component" value="Unassembled WGS sequence"/>
</dbReference>
<protein>
    <submittedName>
        <fullName evidence="2">RsmD family RNA methyltransferase</fullName>
    </submittedName>
</protein>
<keyword evidence="2" id="KW-0808">Transferase</keyword>
<dbReference type="GO" id="GO:0016423">
    <property type="term" value="F:tRNA (guanine) methyltransferase activity"/>
    <property type="evidence" value="ECO:0007669"/>
    <property type="project" value="TreeGrafter"/>
</dbReference>
<dbReference type="EMBL" id="JAELUP010000024">
    <property type="protein sequence ID" value="MBJ6361361.1"/>
    <property type="molecule type" value="Genomic_DNA"/>
</dbReference>
<evidence type="ECO:0000259" key="1">
    <source>
        <dbReference type="Pfam" id="PF01170"/>
    </source>
</evidence>
<dbReference type="PANTHER" id="PTHR14911:SF13">
    <property type="entry name" value="TRNA (GUANINE(6)-N2)-METHYLTRANSFERASE THUMP3"/>
    <property type="match status" value="1"/>
</dbReference>
<sequence>MIANHKYLYTYACHETERELCGMELRALLQLKGGMPEQSVESSVGIAPGRSPFIKQRLDIEMEADSLEELIDKVALLDPLKETFKVVCLKTAQGPDYKEQRRMERQIGAEIRGTPSMKQPDLRFGTAWSCGRWVFGRLHEAEAAWLKHQNKPRAYSTALSTRVARAAVNIAVPVTEGARAVDPCCGIGTVLLEAISMGIEIEGFDKNPLAVAGARENLLHFGYADIAAIADMRSLTKHYDVAIIDFPYNLCSVLPAKELLEMLVAARRIADRALVIFASNQPVEEQLAAAGWEAADSCAISKGTFTRRMVRCE</sequence>
<dbReference type="AlphaFoldDB" id="A0A934MNT7"/>
<name>A0A934MNT7_9BACL</name>
<comment type="caution">
    <text evidence="2">The sequence shown here is derived from an EMBL/GenBank/DDBJ whole genome shotgun (WGS) entry which is preliminary data.</text>
</comment>
<keyword evidence="3" id="KW-1185">Reference proteome</keyword>
<dbReference type="Gene3D" id="3.40.50.150">
    <property type="entry name" value="Vaccinia Virus protein VP39"/>
    <property type="match status" value="1"/>
</dbReference>
<dbReference type="CDD" id="cd02440">
    <property type="entry name" value="AdoMet_MTases"/>
    <property type="match status" value="1"/>
</dbReference>
<dbReference type="PANTHER" id="PTHR14911">
    <property type="entry name" value="THUMP DOMAIN-CONTAINING"/>
    <property type="match status" value="1"/>
</dbReference>
<dbReference type="InterPro" id="IPR029063">
    <property type="entry name" value="SAM-dependent_MTases_sf"/>
</dbReference>